<accession>A0A974ZZK9</accession>
<evidence type="ECO:0000313" key="3">
    <source>
        <dbReference type="EMBL" id="QSE95846.1"/>
    </source>
</evidence>
<dbReference type="PROSITE" id="PS50125">
    <property type="entry name" value="GUANYLATE_CYCLASE_2"/>
    <property type="match status" value="1"/>
</dbReference>
<organism evidence="3 4">
    <name type="scientific">Fulvivirga lutea</name>
    <dbReference type="NCBI Taxonomy" id="2810512"/>
    <lineage>
        <taxon>Bacteria</taxon>
        <taxon>Pseudomonadati</taxon>
        <taxon>Bacteroidota</taxon>
        <taxon>Cytophagia</taxon>
        <taxon>Cytophagales</taxon>
        <taxon>Fulvivirgaceae</taxon>
        <taxon>Fulvivirga</taxon>
    </lineage>
</organism>
<gene>
    <name evidence="3" type="ORF">JR347_09460</name>
</gene>
<dbReference type="InterPro" id="IPR001054">
    <property type="entry name" value="A/G_cyclase"/>
</dbReference>
<dbReference type="GO" id="GO:0009190">
    <property type="term" value="P:cyclic nucleotide biosynthetic process"/>
    <property type="evidence" value="ECO:0007669"/>
    <property type="project" value="InterPro"/>
</dbReference>
<evidence type="ECO:0000256" key="1">
    <source>
        <dbReference type="SAM" id="Phobius"/>
    </source>
</evidence>
<dbReference type="GO" id="GO:0035556">
    <property type="term" value="P:intracellular signal transduction"/>
    <property type="evidence" value="ECO:0007669"/>
    <property type="project" value="InterPro"/>
</dbReference>
<dbReference type="EMBL" id="CP070608">
    <property type="protein sequence ID" value="QSE95846.1"/>
    <property type="molecule type" value="Genomic_DNA"/>
</dbReference>
<feature type="transmembrane region" description="Helical" evidence="1">
    <location>
        <begin position="52"/>
        <end position="74"/>
    </location>
</feature>
<dbReference type="SUPFAM" id="SSF55073">
    <property type="entry name" value="Nucleotide cyclase"/>
    <property type="match status" value="1"/>
</dbReference>
<keyword evidence="4" id="KW-1185">Reference proteome</keyword>
<evidence type="ECO:0000313" key="4">
    <source>
        <dbReference type="Proteomes" id="UP000662783"/>
    </source>
</evidence>
<dbReference type="PANTHER" id="PTHR43081">
    <property type="entry name" value="ADENYLATE CYCLASE, TERMINAL-DIFFERENTIATION SPECIFIC-RELATED"/>
    <property type="match status" value="1"/>
</dbReference>
<reference evidence="3" key="1">
    <citation type="submission" date="2021-02" db="EMBL/GenBank/DDBJ databases">
        <title>Fulvivirga sp. S481 isolated from sea water.</title>
        <authorList>
            <person name="Bae S.S."/>
            <person name="Baek K."/>
        </authorList>
    </citation>
    <scope>NUCLEOTIDE SEQUENCE</scope>
    <source>
        <strain evidence="3">S481</strain>
    </source>
</reference>
<keyword evidence="1" id="KW-0472">Membrane</keyword>
<dbReference type="GO" id="GO:0004016">
    <property type="term" value="F:adenylate cyclase activity"/>
    <property type="evidence" value="ECO:0007669"/>
    <property type="project" value="UniProtKB-ARBA"/>
</dbReference>
<proteinExistence type="predicted"/>
<dbReference type="PANTHER" id="PTHR43081:SF1">
    <property type="entry name" value="ADENYLATE CYCLASE, TERMINAL-DIFFERENTIATION SPECIFIC"/>
    <property type="match status" value="1"/>
</dbReference>
<dbReference type="CDD" id="cd07302">
    <property type="entry name" value="CHD"/>
    <property type="match status" value="1"/>
</dbReference>
<sequence>MNQKLKIQCQKWGIIIIAWIFIGIWLAVYDHLALFTDFSKGPSEYYSFTDSLLFHVSAAFMGSVLGGAWLVFYVNEKLRDKPYSHSIFAVLISFFVIVLFITAILGVVYLPMVIGVELGSPYGRSAYYAYMVDFNHIKNIMFWIVVTFLTQFILIINDKFGHGTLWKIIIGKYHVAVQEERIFMFVDIRSSTTIAEKLGNNKYYELLKDFFSDITDDIISNHGEVYQYVGDEIVISWPVRNGIKNANCLNCYFDMRKTIQGKKEKYMAKYDLIPEFKAGIHFGEVTAGEVGIIKRDITFSGDVLNTASRIQGLCNVYKVDFLISNDLLSIIKHNFNARPIGFIELRGKESKVELSTLSF</sequence>
<dbReference type="InterPro" id="IPR029787">
    <property type="entry name" value="Nucleotide_cyclase"/>
</dbReference>
<keyword evidence="1" id="KW-0812">Transmembrane</keyword>
<dbReference type="Pfam" id="PF00211">
    <property type="entry name" value="Guanylate_cyc"/>
    <property type="match status" value="1"/>
</dbReference>
<keyword evidence="1" id="KW-1133">Transmembrane helix</keyword>
<name>A0A974ZZK9_9BACT</name>
<feature type="transmembrane region" description="Helical" evidence="1">
    <location>
        <begin position="140"/>
        <end position="157"/>
    </location>
</feature>
<feature type="domain" description="Guanylate cyclase" evidence="2">
    <location>
        <begin position="182"/>
        <end position="311"/>
    </location>
</feature>
<feature type="transmembrane region" description="Helical" evidence="1">
    <location>
        <begin position="86"/>
        <end position="110"/>
    </location>
</feature>
<feature type="transmembrane region" description="Helical" evidence="1">
    <location>
        <begin position="12"/>
        <end position="32"/>
    </location>
</feature>
<dbReference type="AlphaFoldDB" id="A0A974ZZK9"/>
<dbReference type="Gene3D" id="3.30.70.1230">
    <property type="entry name" value="Nucleotide cyclase"/>
    <property type="match status" value="1"/>
</dbReference>
<dbReference type="Proteomes" id="UP000662783">
    <property type="component" value="Chromosome"/>
</dbReference>
<dbReference type="InterPro" id="IPR050697">
    <property type="entry name" value="Adenylyl/Guanylyl_Cyclase_3/4"/>
</dbReference>
<dbReference type="KEGG" id="fuv:JR347_09460"/>
<protein>
    <submittedName>
        <fullName evidence="3">Adenylate/guanylate cyclase domain-containing protein</fullName>
    </submittedName>
</protein>
<dbReference type="RefSeq" id="WP_205720359.1">
    <property type="nucleotide sequence ID" value="NZ_CP070608.1"/>
</dbReference>
<evidence type="ECO:0000259" key="2">
    <source>
        <dbReference type="PROSITE" id="PS50125"/>
    </source>
</evidence>